<name>A0A2P4YFX0_9STRA</name>
<comment type="caution">
    <text evidence="1">The sequence shown here is derived from an EMBL/GenBank/DDBJ whole genome shotgun (WGS) entry which is preliminary data.</text>
</comment>
<evidence type="ECO:0000313" key="1">
    <source>
        <dbReference type="EMBL" id="POM76720.1"/>
    </source>
</evidence>
<proteinExistence type="predicted"/>
<evidence type="ECO:0000313" key="2">
    <source>
        <dbReference type="Proteomes" id="UP000237271"/>
    </source>
</evidence>
<gene>
    <name evidence="1" type="ORF">PHPALM_6006</name>
</gene>
<reference evidence="1 2" key="1">
    <citation type="journal article" date="2017" name="Genome Biol. Evol.">
        <title>Phytophthora megakarya and P. palmivora, closely related causal agents of cacao black pod rot, underwent increases in genome sizes and gene numbers by different mechanisms.</title>
        <authorList>
            <person name="Ali S.S."/>
            <person name="Shao J."/>
            <person name="Lary D.J."/>
            <person name="Kronmiller B."/>
            <person name="Shen D."/>
            <person name="Strem M.D."/>
            <person name="Amoako-Attah I."/>
            <person name="Akrofi A.Y."/>
            <person name="Begoude B.A."/>
            <person name="Ten Hoopen G.M."/>
            <person name="Coulibaly K."/>
            <person name="Kebe B.I."/>
            <person name="Melnick R.L."/>
            <person name="Guiltinan M.J."/>
            <person name="Tyler B.M."/>
            <person name="Meinhardt L.W."/>
            <person name="Bailey B.A."/>
        </authorList>
    </citation>
    <scope>NUCLEOTIDE SEQUENCE [LARGE SCALE GENOMIC DNA]</scope>
    <source>
        <strain evidence="2">sbr112.9</strain>
    </source>
</reference>
<dbReference type="AlphaFoldDB" id="A0A2P4YFX0"/>
<dbReference type="Proteomes" id="UP000237271">
    <property type="component" value="Unassembled WGS sequence"/>
</dbReference>
<dbReference type="EMBL" id="NCKW01003399">
    <property type="protein sequence ID" value="POM76720.1"/>
    <property type="molecule type" value="Genomic_DNA"/>
</dbReference>
<accession>A0A2P4YFX0</accession>
<protein>
    <submittedName>
        <fullName evidence="1">Copper amine oxidase-like protein</fullName>
    </submittedName>
</protein>
<sequence length="105" mass="11830">MTWMTNAWENLSVDTLASGFRKLAIPTDTRAIPLENSRLQAKEVDVLVQKLERFAITEEVENDFGLREVSTHLLALLPQELAAVKIFTEFLLSVGLSSESIDKMH</sequence>
<organism evidence="1 2">
    <name type="scientific">Phytophthora palmivora</name>
    <dbReference type="NCBI Taxonomy" id="4796"/>
    <lineage>
        <taxon>Eukaryota</taxon>
        <taxon>Sar</taxon>
        <taxon>Stramenopiles</taxon>
        <taxon>Oomycota</taxon>
        <taxon>Peronosporomycetes</taxon>
        <taxon>Peronosporales</taxon>
        <taxon>Peronosporaceae</taxon>
        <taxon>Phytophthora</taxon>
    </lineage>
</organism>
<dbReference type="OrthoDB" id="162218at2759"/>
<keyword evidence="2" id="KW-1185">Reference proteome</keyword>